<organism evidence="2 3">
    <name type="scientific">Winkia neuii</name>
    <dbReference type="NCBI Taxonomy" id="33007"/>
    <lineage>
        <taxon>Bacteria</taxon>
        <taxon>Bacillati</taxon>
        <taxon>Actinomycetota</taxon>
        <taxon>Actinomycetes</taxon>
        <taxon>Actinomycetales</taxon>
        <taxon>Actinomycetaceae</taxon>
        <taxon>Winkia</taxon>
    </lineage>
</organism>
<accession>A0A2I1IPA9</accession>
<dbReference type="RefSeq" id="WP_024332063.1">
    <property type="nucleotide sequence ID" value="NZ_JASOXK010000008.1"/>
</dbReference>
<protein>
    <submittedName>
        <fullName evidence="2">Uncharacterized protein</fullName>
    </submittedName>
</protein>
<evidence type="ECO:0000313" key="3">
    <source>
        <dbReference type="Proteomes" id="UP000235122"/>
    </source>
</evidence>
<reference evidence="2 3" key="1">
    <citation type="submission" date="2017-12" db="EMBL/GenBank/DDBJ databases">
        <title>Phylogenetic diversity of female urinary microbiome.</title>
        <authorList>
            <person name="Thomas-White K."/>
            <person name="Wolfe A.J."/>
        </authorList>
    </citation>
    <scope>NUCLEOTIDE SEQUENCE [LARGE SCALE GENOMIC DNA]</scope>
    <source>
        <strain evidence="2 3">UMB0402</strain>
    </source>
</reference>
<keyword evidence="3" id="KW-1185">Reference proteome</keyword>
<dbReference type="EMBL" id="PKKO01000002">
    <property type="protein sequence ID" value="PKY72967.1"/>
    <property type="molecule type" value="Genomic_DNA"/>
</dbReference>
<feature type="region of interest" description="Disordered" evidence="1">
    <location>
        <begin position="14"/>
        <end position="34"/>
    </location>
</feature>
<dbReference type="STRING" id="33007.HMPREF3198_01247"/>
<sequence>MALDEQALAKLAALRDEDFSSEKEQGREEQNSTEELESLVFEALSAEVGTVSKQDVLADINLSEIQRYAVVARVEGEGYQAKDGDVDAAKTVRDLIEAFSKG</sequence>
<feature type="compositionally biased region" description="Basic and acidic residues" evidence="1">
    <location>
        <begin position="14"/>
        <end position="30"/>
    </location>
</feature>
<evidence type="ECO:0000313" key="2">
    <source>
        <dbReference type="EMBL" id="PKY72967.1"/>
    </source>
</evidence>
<gene>
    <name evidence="2" type="ORF">CYJ19_04865</name>
</gene>
<evidence type="ECO:0000256" key="1">
    <source>
        <dbReference type="SAM" id="MobiDB-lite"/>
    </source>
</evidence>
<proteinExistence type="predicted"/>
<dbReference type="AlphaFoldDB" id="A0A2I1IPA9"/>
<dbReference type="GeneID" id="35866575"/>
<comment type="caution">
    <text evidence="2">The sequence shown here is derived from an EMBL/GenBank/DDBJ whole genome shotgun (WGS) entry which is preliminary data.</text>
</comment>
<name>A0A2I1IPA9_9ACTO</name>
<dbReference type="Proteomes" id="UP000235122">
    <property type="component" value="Unassembled WGS sequence"/>
</dbReference>